<dbReference type="FunFam" id="1.10.510.10:FF:000275">
    <property type="entry name" value="SRSF protein kinase 2 isoform X3"/>
    <property type="match status" value="1"/>
</dbReference>
<proteinExistence type="predicted"/>
<dbReference type="GO" id="GO:0000245">
    <property type="term" value="P:spliceosomal complex assembly"/>
    <property type="evidence" value="ECO:0007669"/>
    <property type="project" value="TreeGrafter"/>
</dbReference>
<dbReference type="GO" id="GO:0005524">
    <property type="term" value="F:ATP binding"/>
    <property type="evidence" value="ECO:0007669"/>
    <property type="project" value="UniProtKB-KW"/>
</dbReference>
<evidence type="ECO:0000256" key="1">
    <source>
        <dbReference type="ARBA" id="ARBA00012513"/>
    </source>
</evidence>
<keyword evidence="4" id="KW-0547">Nucleotide-binding</keyword>
<organism evidence="10 11">
    <name type="scientific">Drosophila simulans</name>
    <name type="common">Fruit fly</name>
    <dbReference type="NCBI Taxonomy" id="7240"/>
    <lineage>
        <taxon>Eukaryota</taxon>
        <taxon>Metazoa</taxon>
        <taxon>Ecdysozoa</taxon>
        <taxon>Arthropoda</taxon>
        <taxon>Hexapoda</taxon>
        <taxon>Insecta</taxon>
        <taxon>Pterygota</taxon>
        <taxon>Neoptera</taxon>
        <taxon>Endopterygota</taxon>
        <taxon>Diptera</taxon>
        <taxon>Brachycera</taxon>
        <taxon>Muscomorpha</taxon>
        <taxon>Ephydroidea</taxon>
        <taxon>Drosophilidae</taxon>
        <taxon>Drosophila</taxon>
        <taxon>Sophophora</taxon>
    </lineage>
</organism>
<dbReference type="PhylomeDB" id="B4NSI9"/>
<comment type="catalytic activity">
    <reaction evidence="8">
        <text>L-seryl-[protein] + ATP = O-phospho-L-seryl-[protein] + ADP + H(+)</text>
        <dbReference type="Rhea" id="RHEA:17989"/>
        <dbReference type="Rhea" id="RHEA-COMP:9863"/>
        <dbReference type="Rhea" id="RHEA-COMP:11604"/>
        <dbReference type="ChEBI" id="CHEBI:15378"/>
        <dbReference type="ChEBI" id="CHEBI:29999"/>
        <dbReference type="ChEBI" id="CHEBI:30616"/>
        <dbReference type="ChEBI" id="CHEBI:83421"/>
        <dbReference type="ChEBI" id="CHEBI:456216"/>
        <dbReference type="EC" id="2.7.11.1"/>
    </reaction>
</comment>
<keyword evidence="2" id="KW-0723">Serine/threonine-protein kinase</keyword>
<accession>B4NSI9</accession>
<evidence type="ECO:0000256" key="5">
    <source>
        <dbReference type="ARBA" id="ARBA00022777"/>
    </source>
</evidence>
<dbReference type="SMR" id="B4NSI9"/>
<dbReference type="GO" id="GO:0004674">
    <property type="term" value="F:protein serine/threonine kinase activity"/>
    <property type="evidence" value="ECO:0007669"/>
    <property type="project" value="UniProtKB-KW"/>
</dbReference>
<protein>
    <recommendedName>
        <fullName evidence="1">non-specific serine/threonine protein kinase</fullName>
        <ecNumber evidence="1">2.7.11.1</ecNumber>
    </recommendedName>
</protein>
<evidence type="ECO:0000256" key="2">
    <source>
        <dbReference type="ARBA" id="ARBA00022527"/>
    </source>
</evidence>
<sequence>MAALKDRPYLVAPFVTTASAPPTPHPHASISTITASTVPVTPTRRRIAPENDLDLVEDLGVALAQIEDPQTPTKNKSHRFFWRKALRRVFQRHRYRVIRKFNCGEYFTVWLCWDLQAMRYVAIKIFKSAPHLTKTITDEIKILKTVRETDPSNPRRRKTVQMLDDFKITGPNGTHICIVFEMLGDNLLKLIRKSPLRGIPLANVKAITRQVLEGLDYLHTCCQIIHTNIKPENVFLCMDEPHVRSRSVENLPTLPPPPQAKHKAKQDPALEECNVNVKIADLGKSCWVYHHLTEDIQTRQYRSLEVIIGAGYNNSADIWSTACMVFELATGDYLFEPHSGESYTRDEDHLAHIIELLGPIPRYILLNATYAAKSFTRSCELRNISGLKPWGLMDVLLEKYEWSQKDAASFASFLKPML</sequence>
<comment type="catalytic activity">
    <reaction evidence="7">
        <text>L-threonyl-[protein] + ATP = O-phospho-L-threonyl-[protein] + ADP + H(+)</text>
        <dbReference type="Rhea" id="RHEA:46608"/>
        <dbReference type="Rhea" id="RHEA-COMP:11060"/>
        <dbReference type="Rhea" id="RHEA-COMP:11605"/>
        <dbReference type="ChEBI" id="CHEBI:15378"/>
        <dbReference type="ChEBI" id="CHEBI:30013"/>
        <dbReference type="ChEBI" id="CHEBI:30616"/>
        <dbReference type="ChEBI" id="CHEBI:61977"/>
        <dbReference type="ChEBI" id="CHEBI:456216"/>
        <dbReference type="EC" id="2.7.11.1"/>
    </reaction>
</comment>
<dbReference type="AlphaFoldDB" id="B4NSI9"/>
<dbReference type="InterPro" id="IPR011009">
    <property type="entry name" value="Kinase-like_dom_sf"/>
</dbReference>
<dbReference type="PANTHER" id="PTHR47634:SF9">
    <property type="entry name" value="PROTEIN KINASE DOMAIN-CONTAINING PROTEIN-RELATED"/>
    <property type="match status" value="1"/>
</dbReference>
<keyword evidence="11" id="KW-1185">Reference proteome</keyword>
<dbReference type="EC" id="2.7.11.1" evidence="1"/>
<dbReference type="PANTHER" id="PTHR47634">
    <property type="entry name" value="PROTEIN KINASE DOMAIN-CONTAINING PROTEIN-RELATED"/>
    <property type="match status" value="1"/>
</dbReference>
<keyword evidence="3" id="KW-0808">Transferase</keyword>
<dbReference type="HOGENOM" id="CLU_000288_81_13_1"/>
<dbReference type="Gene3D" id="3.30.200.20">
    <property type="entry name" value="Phosphorylase Kinase, domain 1"/>
    <property type="match status" value="1"/>
</dbReference>
<dbReference type="OrthoDB" id="2649at2759"/>
<evidence type="ECO:0000259" key="9">
    <source>
        <dbReference type="PROSITE" id="PS50011"/>
    </source>
</evidence>
<dbReference type="Gene3D" id="1.10.510.10">
    <property type="entry name" value="Transferase(Phosphotransferase) domain 1"/>
    <property type="match status" value="1"/>
</dbReference>
<reference evidence="10 11" key="1">
    <citation type="journal article" date="2007" name="Nature">
        <title>Evolution of genes and genomes on the Drosophila phylogeny.</title>
        <authorList>
            <consortium name="Drosophila 12 Genomes Consortium"/>
            <person name="Clark A.G."/>
            <person name="Eisen M.B."/>
            <person name="Smith D.R."/>
            <person name="Bergman C.M."/>
            <person name="Oliver B."/>
            <person name="Markow T.A."/>
            <person name="Kaufman T.C."/>
            <person name="Kellis M."/>
            <person name="Gelbart W."/>
            <person name="Iyer V.N."/>
            <person name="Pollard D.A."/>
            <person name="Sackton T.B."/>
            <person name="Larracuente A.M."/>
            <person name="Singh N.D."/>
            <person name="Abad J.P."/>
            <person name="Abt D.N."/>
            <person name="Adryan B."/>
            <person name="Aguade M."/>
            <person name="Akashi H."/>
            <person name="Anderson W.W."/>
            <person name="Aquadro C.F."/>
            <person name="Ardell D.H."/>
            <person name="Arguello R."/>
            <person name="Artieri C.G."/>
            <person name="Barbash D.A."/>
            <person name="Barker D."/>
            <person name="Barsanti P."/>
            <person name="Batterham P."/>
            <person name="Batzoglou S."/>
            <person name="Begun D."/>
            <person name="Bhutkar A."/>
            <person name="Blanco E."/>
            <person name="Bosak S.A."/>
            <person name="Bradley R.K."/>
            <person name="Brand A.D."/>
            <person name="Brent M.R."/>
            <person name="Brooks A.N."/>
            <person name="Brown R.H."/>
            <person name="Butlin R.K."/>
            <person name="Caggese C."/>
            <person name="Calvi B.R."/>
            <person name="Bernardo de Carvalho A."/>
            <person name="Caspi A."/>
            <person name="Castrezana S."/>
            <person name="Celniker S.E."/>
            <person name="Chang J.L."/>
            <person name="Chapple C."/>
            <person name="Chatterji S."/>
            <person name="Chinwalla A."/>
            <person name="Civetta A."/>
            <person name="Clifton S.W."/>
            <person name="Comeron J.M."/>
            <person name="Costello J.C."/>
            <person name="Coyne J.A."/>
            <person name="Daub J."/>
            <person name="David R.G."/>
            <person name="Delcher A.L."/>
            <person name="Delehaunty K."/>
            <person name="Do C.B."/>
            <person name="Ebling H."/>
            <person name="Edwards K."/>
            <person name="Eickbush T."/>
            <person name="Evans J.D."/>
            <person name="Filipski A."/>
            <person name="Findeiss S."/>
            <person name="Freyhult E."/>
            <person name="Fulton L."/>
            <person name="Fulton R."/>
            <person name="Garcia A.C."/>
            <person name="Gardiner A."/>
            <person name="Garfield D.A."/>
            <person name="Garvin B.E."/>
            <person name="Gibson G."/>
            <person name="Gilbert D."/>
            <person name="Gnerre S."/>
            <person name="Godfrey J."/>
            <person name="Good R."/>
            <person name="Gotea V."/>
            <person name="Gravely B."/>
            <person name="Greenberg A.J."/>
            <person name="Griffiths-Jones S."/>
            <person name="Gross S."/>
            <person name="Guigo R."/>
            <person name="Gustafson E.A."/>
            <person name="Haerty W."/>
            <person name="Hahn M.W."/>
            <person name="Halligan D.L."/>
            <person name="Halpern A.L."/>
            <person name="Halter G.M."/>
            <person name="Han M.V."/>
            <person name="Heger A."/>
            <person name="Hillier L."/>
            <person name="Hinrichs A.S."/>
            <person name="Holmes I."/>
            <person name="Hoskins R.A."/>
            <person name="Hubisz M.J."/>
            <person name="Hultmark D."/>
            <person name="Huntley M.A."/>
            <person name="Jaffe D.B."/>
            <person name="Jagadeeshan S."/>
            <person name="Jeck W.R."/>
            <person name="Johnson J."/>
            <person name="Jones C.D."/>
            <person name="Jordan W.C."/>
            <person name="Karpen G.H."/>
            <person name="Kataoka E."/>
            <person name="Keightley P.D."/>
            <person name="Kheradpour P."/>
            <person name="Kirkness E.F."/>
            <person name="Koerich L.B."/>
            <person name="Kristiansen K."/>
            <person name="Kudrna D."/>
            <person name="Kulathinal R.J."/>
            <person name="Kumar S."/>
            <person name="Kwok R."/>
            <person name="Lander E."/>
            <person name="Langley C.H."/>
            <person name="Lapoint R."/>
            <person name="Lazzaro B.P."/>
            <person name="Lee S.J."/>
            <person name="Levesque L."/>
            <person name="Li R."/>
            <person name="Lin C.F."/>
            <person name="Lin M.F."/>
            <person name="Lindblad-Toh K."/>
            <person name="Llopart A."/>
            <person name="Long M."/>
            <person name="Low L."/>
            <person name="Lozovsky E."/>
            <person name="Lu J."/>
            <person name="Luo M."/>
            <person name="Machado C.A."/>
            <person name="Makalowski W."/>
            <person name="Marzo M."/>
            <person name="Matsuda M."/>
            <person name="Matzkin L."/>
            <person name="McAllister B."/>
            <person name="McBride C.S."/>
            <person name="McKernan B."/>
            <person name="McKernan K."/>
            <person name="Mendez-Lago M."/>
            <person name="Minx P."/>
            <person name="Mollenhauer M.U."/>
            <person name="Montooth K."/>
            <person name="Mount S.M."/>
            <person name="Mu X."/>
            <person name="Myers E."/>
            <person name="Negre B."/>
            <person name="Newfeld S."/>
            <person name="Nielsen R."/>
            <person name="Noor M.A."/>
            <person name="O'Grady P."/>
            <person name="Pachter L."/>
            <person name="Papaceit M."/>
            <person name="Parisi M.J."/>
            <person name="Parisi M."/>
            <person name="Parts L."/>
            <person name="Pedersen J.S."/>
            <person name="Pesole G."/>
            <person name="Phillippy A.M."/>
            <person name="Ponting C.P."/>
            <person name="Pop M."/>
            <person name="Porcelli D."/>
            <person name="Powell J.R."/>
            <person name="Prohaska S."/>
            <person name="Pruitt K."/>
            <person name="Puig M."/>
            <person name="Quesneville H."/>
            <person name="Ram K.R."/>
            <person name="Rand D."/>
            <person name="Rasmussen M.D."/>
            <person name="Reed L.K."/>
            <person name="Reenan R."/>
            <person name="Reily A."/>
            <person name="Remington K.A."/>
            <person name="Rieger T.T."/>
            <person name="Ritchie M.G."/>
            <person name="Robin C."/>
            <person name="Rogers Y.H."/>
            <person name="Rohde C."/>
            <person name="Rozas J."/>
            <person name="Rubenfield M.J."/>
            <person name="Ruiz A."/>
            <person name="Russo S."/>
            <person name="Salzberg S.L."/>
            <person name="Sanchez-Gracia A."/>
            <person name="Saranga D.J."/>
            <person name="Sato H."/>
            <person name="Schaeffer S.W."/>
            <person name="Schatz M.C."/>
            <person name="Schlenke T."/>
            <person name="Schwartz R."/>
            <person name="Segarra C."/>
            <person name="Singh R.S."/>
            <person name="Sirot L."/>
            <person name="Sirota M."/>
            <person name="Sisneros N.B."/>
            <person name="Smith C.D."/>
            <person name="Smith T.F."/>
            <person name="Spieth J."/>
            <person name="Stage D.E."/>
            <person name="Stark A."/>
            <person name="Stephan W."/>
            <person name="Strausberg R.L."/>
            <person name="Strempel S."/>
            <person name="Sturgill D."/>
            <person name="Sutton G."/>
            <person name="Sutton G.G."/>
            <person name="Tao W."/>
            <person name="Teichmann S."/>
            <person name="Tobari Y.N."/>
            <person name="Tomimura Y."/>
            <person name="Tsolas J.M."/>
            <person name="Valente V.L."/>
            <person name="Venter E."/>
            <person name="Venter J.C."/>
            <person name="Vicario S."/>
            <person name="Vieira F.G."/>
            <person name="Vilella A.J."/>
            <person name="Villasante A."/>
            <person name="Walenz B."/>
            <person name="Wang J."/>
            <person name="Wasserman M."/>
            <person name="Watts T."/>
            <person name="Wilson D."/>
            <person name="Wilson R.K."/>
            <person name="Wing R.A."/>
            <person name="Wolfner M.F."/>
            <person name="Wong A."/>
            <person name="Wong G.K."/>
            <person name="Wu C.I."/>
            <person name="Wu G."/>
            <person name="Yamamoto D."/>
            <person name="Yang H.P."/>
            <person name="Yang S.P."/>
            <person name="Yorke J.A."/>
            <person name="Yoshida K."/>
            <person name="Zdobnov E."/>
            <person name="Zhang P."/>
            <person name="Zhang Y."/>
            <person name="Zimin A.V."/>
            <person name="Baldwin J."/>
            <person name="Abdouelleil A."/>
            <person name="Abdulkadir J."/>
            <person name="Abebe A."/>
            <person name="Abera B."/>
            <person name="Abreu J."/>
            <person name="Acer S.C."/>
            <person name="Aftuck L."/>
            <person name="Alexander A."/>
            <person name="An P."/>
            <person name="Anderson E."/>
            <person name="Anderson S."/>
            <person name="Arachi H."/>
            <person name="Azer M."/>
            <person name="Bachantsang P."/>
            <person name="Barry A."/>
            <person name="Bayul T."/>
            <person name="Berlin A."/>
            <person name="Bessette D."/>
            <person name="Bloom T."/>
            <person name="Blye J."/>
            <person name="Boguslavskiy L."/>
            <person name="Bonnet C."/>
            <person name="Boukhgalter B."/>
            <person name="Bourzgui I."/>
            <person name="Brown A."/>
            <person name="Cahill P."/>
            <person name="Channer S."/>
            <person name="Cheshatsang Y."/>
            <person name="Chuda L."/>
            <person name="Citroen M."/>
            <person name="Collymore A."/>
            <person name="Cooke P."/>
            <person name="Costello M."/>
            <person name="D'Aco K."/>
            <person name="Daza R."/>
            <person name="De Haan G."/>
            <person name="DeGray S."/>
            <person name="DeMaso C."/>
            <person name="Dhargay N."/>
            <person name="Dooley K."/>
            <person name="Dooley E."/>
            <person name="Doricent M."/>
            <person name="Dorje P."/>
            <person name="Dorjee K."/>
            <person name="Dupes A."/>
            <person name="Elong R."/>
            <person name="Falk J."/>
            <person name="Farina A."/>
            <person name="Faro S."/>
            <person name="Ferguson D."/>
            <person name="Fisher S."/>
            <person name="Foley C.D."/>
            <person name="Franke A."/>
            <person name="Friedrich D."/>
            <person name="Gadbois L."/>
            <person name="Gearin G."/>
            <person name="Gearin C.R."/>
            <person name="Giannoukos G."/>
            <person name="Goode T."/>
            <person name="Graham J."/>
            <person name="Grandbois E."/>
            <person name="Grewal S."/>
            <person name="Gyaltsen K."/>
            <person name="Hafez N."/>
            <person name="Hagos B."/>
            <person name="Hall J."/>
            <person name="Henson C."/>
            <person name="Hollinger A."/>
            <person name="Honan T."/>
            <person name="Huard M.D."/>
            <person name="Hughes L."/>
            <person name="Hurhula B."/>
            <person name="Husby M.E."/>
            <person name="Kamat A."/>
            <person name="Kanga B."/>
            <person name="Kashin S."/>
            <person name="Khazanovich D."/>
            <person name="Kisner P."/>
            <person name="Lance K."/>
            <person name="Lara M."/>
            <person name="Lee W."/>
            <person name="Lennon N."/>
            <person name="Letendre F."/>
            <person name="LeVine R."/>
            <person name="Lipovsky A."/>
            <person name="Liu X."/>
            <person name="Liu J."/>
            <person name="Liu S."/>
            <person name="Lokyitsang T."/>
            <person name="Lokyitsang Y."/>
            <person name="Lubonja R."/>
            <person name="Lui A."/>
            <person name="MacDonald P."/>
            <person name="Magnisalis V."/>
            <person name="Maru K."/>
            <person name="Matthews C."/>
            <person name="McCusker W."/>
            <person name="McDonough S."/>
            <person name="Mehta T."/>
            <person name="Meldrim J."/>
            <person name="Meneus L."/>
            <person name="Mihai O."/>
            <person name="Mihalev A."/>
            <person name="Mihova T."/>
            <person name="Mittelman R."/>
            <person name="Mlenga V."/>
            <person name="Montmayeur A."/>
            <person name="Mulrain L."/>
            <person name="Navidi A."/>
            <person name="Naylor J."/>
            <person name="Negash T."/>
            <person name="Nguyen T."/>
            <person name="Nguyen N."/>
            <person name="Nicol R."/>
            <person name="Norbu C."/>
            <person name="Norbu N."/>
            <person name="Novod N."/>
            <person name="O'Neill B."/>
            <person name="Osman S."/>
            <person name="Markiewicz E."/>
            <person name="Oyono O.L."/>
            <person name="Patti C."/>
            <person name="Phunkhang P."/>
            <person name="Pierre F."/>
            <person name="Priest M."/>
            <person name="Raghuraman S."/>
            <person name="Rege F."/>
            <person name="Reyes R."/>
            <person name="Rise C."/>
            <person name="Rogov P."/>
            <person name="Ross K."/>
            <person name="Ryan E."/>
            <person name="Settipalli S."/>
            <person name="Shea T."/>
            <person name="Sherpa N."/>
            <person name="Shi L."/>
            <person name="Shih D."/>
            <person name="Sparrow T."/>
            <person name="Spaulding J."/>
            <person name="Stalker J."/>
            <person name="Stange-Thomann N."/>
            <person name="Stavropoulos S."/>
            <person name="Stone C."/>
            <person name="Strader C."/>
            <person name="Tesfaye S."/>
            <person name="Thomson T."/>
            <person name="Thoulutsang Y."/>
            <person name="Thoulutsang D."/>
            <person name="Topham K."/>
            <person name="Topping I."/>
            <person name="Tsamla T."/>
            <person name="Vassiliev H."/>
            <person name="Vo A."/>
            <person name="Wangchuk T."/>
            <person name="Wangdi T."/>
            <person name="Weiand M."/>
            <person name="Wilkinson J."/>
            <person name="Wilson A."/>
            <person name="Yadav S."/>
            <person name="Young G."/>
            <person name="Yu Q."/>
            <person name="Zembek L."/>
            <person name="Zhong D."/>
            <person name="Zimmer A."/>
            <person name="Zwirko Z."/>
            <person name="Jaffe D.B."/>
            <person name="Alvarez P."/>
            <person name="Brockman W."/>
            <person name="Butler J."/>
            <person name="Chin C."/>
            <person name="Gnerre S."/>
            <person name="Grabherr M."/>
            <person name="Kleber M."/>
            <person name="Mauceli E."/>
            <person name="MacCallum I."/>
        </authorList>
    </citation>
    <scope>NUCLEOTIDE SEQUENCE [LARGE SCALE GENOMIC DNA]</scope>
    <source>
        <strain evidence="11">white501</strain>
    </source>
</reference>
<dbReference type="SUPFAM" id="SSF56112">
    <property type="entry name" value="Protein kinase-like (PK-like)"/>
    <property type="match status" value="1"/>
</dbReference>
<evidence type="ECO:0000256" key="4">
    <source>
        <dbReference type="ARBA" id="ARBA00022741"/>
    </source>
</evidence>
<dbReference type="PROSITE" id="PS50011">
    <property type="entry name" value="PROTEIN_KINASE_DOM"/>
    <property type="match status" value="1"/>
</dbReference>
<evidence type="ECO:0000256" key="3">
    <source>
        <dbReference type="ARBA" id="ARBA00022679"/>
    </source>
</evidence>
<dbReference type="InterPro" id="IPR051334">
    <property type="entry name" value="SRPK"/>
</dbReference>
<gene>
    <name evidence="10" type="primary">Dsim\GD15421</name>
    <name evidence="10" type="ORF">Dsim_GD15421</name>
</gene>
<evidence type="ECO:0000256" key="6">
    <source>
        <dbReference type="ARBA" id="ARBA00022840"/>
    </source>
</evidence>
<dbReference type="GO" id="GO:0005737">
    <property type="term" value="C:cytoplasm"/>
    <property type="evidence" value="ECO:0007669"/>
    <property type="project" value="TreeGrafter"/>
</dbReference>
<name>B4NSI9_DROSI</name>
<feature type="domain" description="Protein kinase" evidence="9">
    <location>
        <begin position="95"/>
        <end position="418"/>
    </location>
</feature>
<dbReference type="GO" id="GO:0050684">
    <property type="term" value="P:regulation of mRNA processing"/>
    <property type="evidence" value="ECO:0007669"/>
    <property type="project" value="TreeGrafter"/>
</dbReference>
<keyword evidence="5" id="KW-0418">Kinase</keyword>
<dbReference type="Pfam" id="PF00069">
    <property type="entry name" value="Pkinase"/>
    <property type="match status" value="1"/>
</dbReference>
<evidence type="ECO:0000256" key="8">
    <source>
        <dbReference type="ARBA" id="ARBA00048679"/>
    </source>
</evidence>
<evidence type="ECO:0000313" key="10">
    <source>
        <dbReference type="EMBL" id="EDX15567.1"/>
    </source>
</evidence>
<evidence type="ECO:0000256" key="7">
    <source>
        <dbReference type="ARBA" id="ARBA00047899"/>
    </source>
</evidence>
<dbReference type="FunFam" id="3.30.200.20:FF:000770">
    <property type="entry name" value="SRSF protein kinase 2"/>
    <property type="match status" value="1"/>
</dbReference>
<dbReference type="GO" id="GO:0005634">
    <property type="term" value="C:nucleus"/>
    <property type="evidence" value="ECO:0007669"/>
    <property type="project" value="TreeGrafter"/>
</dbReference>
<dbReference type="CDD" id="cd14136">
    <property type="entry name" value="STKc_SRPK"/>
    <property type="match status" value="1"/>
</dbReference>
<evidence type="ECO:0000313" key="11">
    <source>
        <dbReference type="Proteomes" id="UP000000304"/>
    </source>
</evidence>
<keyword evidence="6" id="KW-0067">ATP-binding</keyword>
<dbReference type="Proteomes" id="UP000000304">
    <property type="component" value="Unassembled WGS sequence"/>
</dbReference>
<dbReference type="EMBL" id="CH982277">
    <property type="protein sequence ID" value="EDX15567.1"/>
    <property type="molecule type" value="Genomic_DNA"/>
</dbReference>
<dbReference type="OMA" id="QYSTNTD"/>
<dbReference type="InterPro" id="IPR000719">
    <property type="entry name" value="Prot_kinase_dom"/>
</dbReference>